<evidence type="ECO:0000313" key="5">
    <source>
        <dbReference type="Proteomes" id="UP001147830"/>
    </source>
</evidence>
<dbReference type="Pfam" id="PF21001">
    <property type="entry name" value="YqiJ_N"/>
    <property type="match status" value="1"/>
</dbReference>
<protein>
    <submittedName>
        <fullName evidence="4">YqiJ family protein</fullName>
    </submittedName>
</protein>
<dbReference type="EMBL" id="JAOANI010000019">
    <property type="protein sequence ID" value="MCT7359914.1"/>
    <property type="molecule type" value="Genomic_DNA"/>
</dbReference>
<name>A0A9X3ASF2_9GAMM</name>
<dbReference type="Pfam" id="PF07290">
    <property type="entry name" value="YqiJ_OB"/>
    <property type="match status" value="1"/>
</dbReference>
<feature type="domain" description="Inner membrane protein YqiJ OB-fold" evidence="2">
    <location>
        <begin position="144"/>
        <end position="206"/>
    </location>
</feature>
<keyword evidence="1" id="KW-0812">Transmembrane</keyword>
<dbReference type="Proteomes" id="UP001147830">
    <property type="component" value="Unassembled WGS sequence"/>
</dbReference>
<evidence type="ECO:0000259" key="3">
    <source>
        <dbReference type="Pfam" id="PF21001"/>
    </source>
</evidence>
<dbReference type="InterPro" id="IPR048376">
    <property type="entry name" value="YqiJ_N"/>
</dbReference>
<dbReference type="RefSeq" id="WP_260976765.1">
    <property type="nucleotide sequence ID" value="NZ_JAOANI010000019.1"/>
</dbReference>
<feature type="domain" description="Inner membrane protein YqiJ N-terminal" evidence="3">
    <location>
        <begin position="9"/>
        <end position="122"/>
    </location>
</feature>
<reference evidence="4" key="2">
    <citation type="submission" date="2022-08" db="EMBL/GenBank/DDBJ databases">
        <authorList>
            <person name="Dong C."/>
        </authorList>
    </citation>
    <scope>NUCLEOTIDE SEQUENCE</scope>
    <source>
        <strain evidence="4">59MF3M-4</strain>
    </source>
</reference>
<organism evidence="4 5">
    <name type="scientific">Thalassolituus pacificus</name>
    <dbReference type="NCBI Taxonomy" id="2975440"/>
    <lineage>
        <taxon>Bacteria</taxon>
        <taxon>Pseudomonadati</taxon>
        <taxon>Pseudomonadota</taxon>
        <taxon>Gammaproteobacteria</taxon>
        <taxon>Oceanospirillales</taxon>
        <taxon>Oceanospirillaceae</taxon>
        <taxon>Thalassolituus</taxon>
    </lineage>
</organism>
<feature type="transmembrane region" description="Helical" evidence="1">
    <location>
        <begin position="72"/>
        <end position="96"/>
    </location>
</feature>
<comment type="caution">
    <text evidence="4">The sequence shown here is derived from an EMBL/GenBank/DDBJ whole genome shotgun (WGS) entry which is preliminary data.</text>
</comment>
<dbReference type="InterPro" id="IPR010840">
    <property type="entry name" value="YqiJ_OB"/>
</dbReference>
<evidence type="ECO:0000259" key="2">
    <source>
        <dbReference type="Pfam" id="PF07290"/>
    </source>
</evidence>
<proteinExistence type="predicted"/>
<evidence type="ECO:0000256" key="1">
    <source>
        <dbReference type="SAM" id="Phobius"/>
    </source>
</evidence>
<keyword evidence="1" id="KW-0472">Membrane</keyword>
<accession>A0A9X3ASF2</accession>
<keyword evidence="5" id="KW-1185">Reference proteome</keyword>
<sequence length="214" mass="22970">MEFLFSDGNYPFAVALVLMLIIAVLEGVLVVIGLGLSQLIDGLLPDVDLSADGEVPNMGLSRFLAWLRIGQVPVLIILVLLLMFFGLSGVVLQSLLMSAFGFMLPAIIAAIPALAVALPLTRLLTGLLGKVLLKDETEALSSASFIGQVATITLGEARQGSPAEARFRDQFGTTHYLMVEPDDGETYKAGDNVLLVQQRGAVYQCIRSDNKHLQ</sequence>
<dbReference type="AlphaFoldDB" id="A0A9X3ASF2"/>
<evidence type="ECO:0000313" key="4">
    <source>
        <dbReference type="EMBL" id="MCT7359914.1"/>
    </source>
</evidence>
<reference evidence="4" key="1">
    <citation type="journal article" date="2022" name="Front. Microbiol.">
        <title>Genome-based taxonomic rearrangement of Oceanobacter-related bacteria including the description of Thalassolituus hydrocarbonoclasticus sp. nov. and Thalassolituus pacificus sp. nov. and emended description of the genus Thalassolituus.</title>
        <authorList>
            <person name="Dong C."/>
            <person name="Wei L."/>
            <person name="Wang J."/>
            <person name="Lai Q."/>
            <person name="Huang Z."/>
            <person name="Shao Z."/>
        </authorList>
    </citation>
    <scope>NUCLEOTIDE SEQUENCE</scope>
    <source>
        <strain evidence="4">59MF3M-4</strain>
    </source>
</reference>
<feature type="transmembrane region" description="Helical" evidence="1">
    <location>
        <begin position="12"/>
        <end position="36"/>
    </location>
</feature>
<keyword evidence="1" id="KW-1133">Transmembrane helix</keyword>
<feature type="transmembrane region" description="Helical" evidence="1">
    <location>
        <begin position="102"/>
        <end position="124"/>
    </location>
</feature>
<gene>
    <name evidence="4" type="ORF">NYR02_12915</name>
</gene>